<proteinExistence type="predicted"/>
<reference evidence="2" key="1">
    <citation type="submission" date="2016-10" db="EMBL/GenBank/DDBJ databases">
        <authorList>
            <person name="Varghese N."/>
            <person name="Submissions S."/>
        </authorList>
    </citation>
    <scope>NUCLEOTIDE SEQUENCE [LARGE SCALE GENOMIC DNA]</scope>
    <source>
        <strain evidence="2">Nm10</strain>
    </source>
</reference>
<name>A0A1H2EJE6_9PROT</name>
<keyword evidence="2" id="KW-1185">Reference proteome</keyword>
<protein>
    <recommendedName>
        <fullName evidence="3">DUF2971 family protein</fullName>
    </recommendedName>
</protein>
<dbReference type="AlphaFoldDB" id="A0A1H2EJE6"/>
<dbReference type="Proteomes" id="UP000182882">
    <property type="component" value="Unassembled WGS sequence"/>
</dbReference>
<evidence type="ECO:0000313" key="2">
    <source>
        <dbReference type="Proteomes" id="UP000182882"/>
    </source>
</evidence>
<dbReference type="EMBL" id="FNLN01000013">
    <property type="protein sequence ID" value="SDT95266.1"/>
    <property type="molecule type" value="Genomic_DNA"/>
</dbReference>
<organism evidence="1 2">
    <name type="scientific">Nitrosomonas ureae</name>
    <dbReference type="NCBI Taxonomy" id="44577"/>
    <lineage>
        <taxon>Bacteria</taxon>
        <taxon>Pseudomonadati</taxon>
        <taxon>Pseudomonadota</taxon>
        <taxon>Betaproteobacteria</taxon>
        <taxon>Nitrosomonadales</taxon>
        <taxon>Nitrosomonadaceae</taxon>
        <taxon>Nitrosomonas</taxon>
    </lineage>
</organism>
<dbReference type="KEGG" id="nur:ATY38_03060"/>
<sequence length="277" mass="32589">MCTQIIHHYTSINTLELILLNRKIRFSRLDTLDDINESKAYGFYDFSRFLYVSCWTDLLEENIPQWEMYGDSMKGVMITLPKSFFNFQPFVPPPNVGMTVYDNIKFPVNWNEIFSDEYWLQMIFLYENWFSRKIQYVDNILEIFNRNIALTHDAEGREILSIKGLNTFASFKQKEWQFQSEYRFILCAFPPLVFPPDGFNNPGFVEKYSAHHINCIKSKNYPSIQYIDINIYDALNQAKFTLGPRGDKKDMSRLIALAKKYAPSATVCKSKLSNTIR</sequence>
<gene>
    <name evidence="1" type="ORF">SAMN05216406_11335</name>
</gene>
<accession>A0A1H2EJE6</accession>
<evidence type="ECO:0000313" key="1">
    <source>
        <dbReference type="EMBL" id="SDT95266.1"/>
    </source>
</evidence>
<evidence type="ECO:0008006" key="3">
    <source>
        <dbReference type="Google" id="ProtNLM"/>
    </source>
</evidence>